<dbReference type="InterPro" id="IPR013087">
    <property type="entry name" value="Znf_C2H2_type"/>
</dbReference>
<dbReference type="GO" id="GO:0010468">
    <property type="term" value="P:regulation of gene expression"/>
    <property type="evidence" value="ECO:0007669"/>
    <property type="project" value="TreeGrafter"/>
</dbReference>
<dbReference type="PROSITE" id="PS00028">
    <property type="entry name" value="ZINC_FINGER_C2H2_1"/>
    <property type="match status" value="2"/>
</dbReference>
<evidence type="ECO:0000313" key="9">
    <source>
        <dbReference type="EMBL" id="KAF6733691.1"/>
    </source>
</evidence>
<dbReference type="PANTHER" id="PTHR16515:SF49">
    <property type="entry name" value="GASTRULA ZINC FINGER PROTEIN XLCGF49.1-LIKE-RELATED"/>
    <property type="match status" value="1"/>
</dbReference>
<feature type="domain" description="C2H2-type" evidence="8">
    <location>
        <begin position="45"/>
        <end position="72"/>
    </location>
</feature>
<dbReference type="InterPro" id="IPR036236">
    <property type="entry name" value="Znf_C2H2_sf"/>
</dbReference>
<evidence type="ECO:0000259" key="8">
    <source>
        <dbReference type="PROSITE" id="PS50157"/>
    </source>
</evidence>
<keyword evidence="4 7" id="KW-0863">Zinc-finger</keyword>
<name>A0A834CWZ1_ORYME</name>
<keyword evidence="6" id="KW-0539">Nucleus</keyword>
<evidence type="ECO:0000256" key="1">
    <source>
        <dbReference type="ARBA" id="ARBA00004123"/>
    </source>
</evidence>
<evidence type="ECO:0000256" key="7">
    <source>
        <dbReference type="PROSITE-ProRule" id="PRU00042"/>
    </source>
</evidence>
<dbReference type="InterPro" id="IPR050331">
    <property type="entry name" value="Zinc_finger"/>
</dbReference>
<dbReference type="FunFam" id="3.30.160.60:FF:000145">
    <property type="entry name" value="Zinc finger protein 574"/>
    <property type="match status" value="1"/>
</dbReference>
<evidence type="ECO:0000256" key="5">
    <source>
        <dbReference type="ARBA" id="ARBA00022833"/>
    </source>
</evidence>
<keyword evidence="2" id="KW-0479">Metal-binding</keyword>
<evidence type="ECO:0000256" key="4">
    <source>
        <dbReference type="ARBA" id="ARBA00022771"/>
    </source>
</evidence>
<dbReference type="GO" id="GO:0005634">
    <property type="term" value="C:nucleus"/>
    <property type="evidence" value="ECO:0007669"/>
    <property type="project" value="UniProtKB-SubCell"/>
</dbReference>
<evidence type="ECO:0000256" key="2">
    <source>
        <dbReference type="ARBA" id="ARBA00022723"/>
    </source>
</evidence>
<dbReference type="PANTHER" id="PTHR16515">
    <property type="entry name" value="PR DOMAIN ZINC FINGER PROTEIN"/>
    <property type="match status" value="1"/>
</dbReference>
<dbReference type="GO" id="GO:0008270">
    <property type="term" value="F:zinc ion binding"/>
    <property type="evidence" value="ECO:0007669"/>
    <property type="project" value="UniProtKB-KW"/>
</dbReference>
<proteinExistence type="predicted"/>
<dbReference type="SMART" id="SM00355">
    <property type="entry name" value="ZnF_C2H2"/>
    <property type="match status" value="2"/>
</dbReference>
<sequence length="168" mass="19244">MVVFPLFVSLSEDLIHFSLLVLMKSENCAFIYHVAIGHQNMDSSFECEYCKSRFSTKSNLTRHVKTHTTPPSFRCDSCEKTFTQKQHLQGHLMLHLYPVIPLYKPDEAQLSCTSLARQAVKESKTVDPVRLNRITAEEAAKKIRRRIVAHTISHYIWKVPGTNLQVAS</sequence>
<evidence type="ECO:0000313" key="10">
    <source>
        <dbReference type="Proteomes" id="UP000646548"/>
    </source>
</evidence>
<evidence type="ECO:0000256" key="3">
    <source>
        <dbReference type="ARBA" id="ARBA00022737"/>
    </source>
</evidence>
<dbReference type="SUPFAM" id="SSF57667">
    <property type="entry name" value="beta-beta-alpha zinc fingers"/>
    <property type="match status" value="1"/>
</dbReference>
<dbReference type="PROSITE" id="PS50157">
    <property type="entry name" value="ZINC_FINGER_C2H2_2"/>
    <property type="match status" value="2"/>
</dbReference>
<dbReference type="EMBL" id="WKFB01000153">
    <property type="protein sequence ID" value="KAF6733691.1"/>
    <property type="molecule type" value="Genomic_DNA"/>
</dbReference>
<accession>A0A834CWZ1</accession>
<protein>
    <submittedName>
        <fullName evidence="9">PR domain zinc finger protein 4</fullName>
    </submittedName>
</protein>
<keyword evidence="5" id="KW-0862">Zinc</keyword>
<feature type="domain" description="C2H2-type" evidence="8">
    <location>
        <begin position="73"/>
        <end position="95"/>
    </location>
</feature>
<organism evidence="9 10">
    <name type="scientific">Oryzias melastigma</name>
    <name type="common">Marine medaka</name>
    <dbReference type="NCBI Taxonomy" id="30732"/>
    <lineage>
        <taxon>Eukaryota</taxon>
        <taxon>Metazoa</taxon>
        <taxon>Chordata</taxon>
        <taxon>Craniata</taxon>
        <taxon>Vertebrata</taxon>
        <taxon>Euteleostomi</taxon>
        <taxon>Actinopterygii</taxon>
        <taxon>Neopterygii</taxon>
        <taxon>Teleostei</taxon>
        <taxon>Neoteleostei</taxon>
        <taxon>Acanthomorphata</taxon>
        <taxon>Ovalentaria</taxon>
        <taxon>Atherinomorphae</taxon>
        <taxon>Beloniformes</taxon>
        <taxon>Adrianichthyidae</taxon>
        <taxon>Oryziinae</taxon>
        <taxon>Oryzias</taxon>
    </lineage>
</organism>
<reference evidence="9" key="1">
    <citation type="journal article" name="BMC Genomics">
        <title>Long-read sequencing and de novo genome assembly of marine medaka (Oryzias melastigma).</title>
        <authorList>
            <person name="Liang P."/>
            <person name="Saqib H.S.A."/>
            <person name="Ni X."/>
            <person name="Shen Y."/>
        </authorList>
    </citation>
    <scope>NUCLEOTIDE SEQUENCE</scope>
    <source>
        <strain evidence="9">Bigg-433</strain>
    </source>
</reference>
<comment type="caution">
    <text evidence="9">The sequence shown here is derived from an EMBL/GenBank/DDBJ whole genome shotgun (WGS) entry which is preliminary data.</text>
</comment>
<keyword evidence="3" id="KW-0677">Repeat</keyword>
<dbReference type="Pfam" id="PF00096">
    <property type="entry name" value="zf-C2H2"/>
    <property type="match status" value="2"/>
</dbReference>
<gene>
    <name evidence="9" type="ORF">FQA47_015380</name>
</gene>
<comment type="subcellular location">
    <subcellularLocation>
        <location evidence="1">Nucleus</location>
    </subcellularLocation>
</comment>
<dbReference type="Gene3D" id="3.30.160.60">
    <property type="entry name" value="Classic Zinc Finger"/>
    <property type="match status" value="2"/>
</dbReference>
<dbReference type="Proteomes" id="UP000646548">
    <property type="component" value="Unassembled WGS sequence"/>
</dbReference>
<dbReference type="AlphaFoldDB" id="A0A834CWZ1"/>
<evidence type="ECO:0000256" key="6">
    <source>
        <dbReference type="ARBA" id="ARBA00023242"/>
    </source>
</evidence>